<dbReference type="Gene3D" id="3.40.50.720">
    <property type="entry name" value="NAD(P)-binding Rossmann-like Domain"/>
    <property type="match status" value="1"/>
</dbReference>
<dbReference type="InParanoid" id="D2HSJ1"/>
<sequence length="147" mass="15755">MDRLGIADGMLQTGVTVGSKALKHFWQGVHYRWAFFMASGVYLDDIAKLVDEGKRQGGLARGWKKQYSVAALGKLRCPLSLYSHERDVGAGAKSRGLALYSLCLRSKPTAAVESVTFAQGLPESVATGTSGQRPEAALRRPCARAAG</sequence>
<name>D2HSJ1_AILME</name>
<proteinExistence type="predicted"/>
<feature type="region of interest" description="Disordered" evidence="1">
    <location>
        <begin position="126"/>
        <end position="147"/>
    </location>
</feature>
<evidence type="ECO:0000313" key="2">
    <source>
        <dbReference type="EMBL" id="EFB16010.1"/>
    </source>
</evidence>
<dbReference type="EMBL" id="GL193283">
    <property type="protein sequence ID" value="EFB16010.1"/>
    <property type="molecule type" value="Genomic_DNA"/>
</dbReference>
<accession>D2HSJ1</accession>
<organism evidence="2">
    <name type="scientific">Ailuropoda melanoleuca</name>
    <name type="common">Giant panda</name>
    <dbReference type="NCBI Taxonomy" id="9646"/>
    <lineage>
        <taxon>Eukaryota</taxon>
        <taxon>Metazoa</taxon>
        <taxon>Chordata</taxon>
        <taxon>Craniata</taxon>
        <taxon>Vertebrata</taxon>
        <taxon>Euteleostomi</taxon>
        <taxon>Mammalia</taxon>
        <taxon>Eutheria</taxon>
        <taxon>Laurasiatheria</taxon>
        <taxon>Carnivora</taxon>
        <taxon>Caniformia</taxon>
        <taxon>Ursidae</taxon>
        <taxon>Ailuropoda</taxon>
    </lineage>
</organism>
<dbReference type="AlphaFoldDB" id="D2HSJ1"/>
<reference evidence="2" key="1">
    <citation type="journal article" date="2010" name="Nature">
        <title>The sequence and de novo assembly of the giant panda genome.</title>
        <authorList>
            <person name="Li R."/>
            <person name="Fan W."/>
            <person name="Tian G."/>
            <person name="Zhu H."/>
            <person name="He L."/>
            <person name="Cai J."/>
            <person name="Huang Q."/>
            <person name="Cai Q."/>
            <person name="Li B."/>
            <person name="Bai Y."/>
            <person name="Zhang Z."/>
            <person name="Zhang Y."/>
            <person name="Wang W."/>
            <person name="Li J."/>
            <person name="Wei F."/>
            <person name="Li H."/>
            <person name="Jian M."/>
            <person name="Li J."/>
            <person name="Zhang Z."/>
            <person name="Nielsen R."/>
            <person name="Li D."/>
            <person name="Gu W."/>
            <person name="Yang Z."/>
            <person name="Xuan Z."/>
            <person name="Ryder O.A."/>
            <person name="Leung F.C."/>
            <person name="Zhou Y."/>
            <person name="Cao J."/>
            <person name="Sun X."/>
            <person name="Fu Y."/>
            <person name="Fang X."/>
            <person name="Guo X."/>
            <person name="Wang B."/>
            <person name="Hou R."/>
            <person name="Shen F."/>
            <person name="Mu B."/>
            <person name="Ni P."/>
            <person name="Lin R."/>
            <person name="Qian W."/>
            <person name="Wang G."/>
            <person name="Yu C."/>
            <person name="Nie W."/>
            <person name="Wang J."/>
            <person name="Wu Z."/>
            <person name="Liang H."/>
            <person name="Min J."/>
            <person name="Wu Q."/>
            <person name="Cheng S."/>
            <person name="Ruan J."/>
            <person name="Wang M."/>
            <person name="Shi Z."/>
            <person name="Wen M."/>
            <person name="Liu B."/>
            <person name="Ren X."/>
            <person name="Zheng H."/>
            <person name="Dong D."/>
            <person name="Cook K."/>
            <person name="Shan G."/>
            <person name="Zhang H."/>
            <person name="Kosiol C."/>
            <person name="Xie X."/>
            <person name="Lu Z."/>
            <person name="Zheng H."/>
            <person name="Li Y."/>
            <person name="Steiner C.C."/>
            <person name="Lam T.T."/>
            <person name="Lin S."/>
            <person name="Zhang Q."/>
            <person name="Li G."/>
            <person name="Tian J."/>
            <person name="Gong T."/>
            <person name="Liu H."/>
            <person name="Zhang D."/>
            <person name="Fang L."/>
            <person name="Ye C."/>
            <person name="Zhang J."/>
            <person name="Hu W."/>
            <person name="Xu A."/>
            <person name="Ren Y."/>
            <person name="Zhang G."/>
            <person name="Bruford M.W."/>
            <person name="Li Q."/>
            <person name="Ma L."/>
            <person name="Guo Y."/>
            <person name="An N."/>
            <person name="Hu Y."/>
            <person name="Zheng Y."/>
            <person name="Shi Y."/>
            <person name="Li Z."/>
            <person name="Liu Q."/>
            <person name="Chen Y."/>
            <person name="Zhao J."/>
            <person name="Qu N."/>
            <person name="Zhao S."/>
            <person name="Tian F."/>
            <person name="Wang X."/>
            <person name="Wang H."/>
            <person name="Xu L."/>
            <person name="Liu X."/>
            <person name="Vinar T."/>
            <person name="Wang Y."/>
            <person name="Lam T.W."/>
            <person name="Yiu S.M."/>
            <person name="Liu S."/>
            <person name="Zhang H."/>
            <person name="Li D."/>
            <person name="Huang Y."/>
            <person name="Wang X."/>
            <person name="Yang G."/>
            <person name="Jiang Z."/>
            <person name="Wang J."/>
            <person name="Qin N."/>
            <person name="Li L."/>
            <person name="Li J."/>
            <person name="Bolund L."/>
            <person name="Kristiansen K."/>
            <person name="Wong G.K."/>
            <person name="Olson M."/>
            <person name="Zhang X."/>
            <person name="Li S."/>
            <person name="Yang H."/>
            <person name="Wang J."/>
            <person name="Wang J."/>
        </authorList>
    </citation>
    <scope>NUCLEOTIDE SEQUENCE [LARGE SCALE GENOMIC DNA]</scope>
</reference>
<protein>
    <submittedName>
        <fullName evidence="2">Uncharacterized protein</fullName>
    </submittedName>
</protein>
<gene>
    <name evidence="2" type="ORF">PANDA_015050</name>
</gene>
<evidence type="ECO:0000256" key="1">
    <source>
        <dbReference type="SAM" id="MobiDB-lite"/>
    </source>
</evidence>